<dbReference type="Proteomes" id="UP000514509">
    <property type="component" value="Chromosome"/>
</dbReference>
<dbReference type="EMBL" id="CP055153">
    <property type="protein sequence ID" value="QMU30432.1"/>
    <property type="molecule type" value="Genomic_DNA"/>
</dbReference>
<accession>A0A7L7LC58</accession>
<name>A0A7L7LC58_9BACT</name>
<dbReference type="KEGG" id="add:HUW48_21480"/>
<dbReference type="RefSeq" id="WP_182412879.1">
    <property type="nucleotide sequence ID" value="NZ_CP055153.1"/>
</dbReference>
<dbReference type="AlphaFoldDB" id="A0A7L7LC58"/>
<keyword evidence="1" id="KW-0472">Membrane</keyword>
<evidence type="ECO:0000313" key="2">
    <source>
        <dbReference type="EMBL" id="QMU30432.1"/>
    </source>
</evidence>
<sequence length="64" mass="7330">MISGYLLLAFTYHAAEYTMRFYRNIPLFLGLLLAVVIGTYAVAKRQGFKGQSAWRLQTNLRTLT</sequence>
<evidence type="ECO:0000313" key="3">
    <source>
        <dbReference type="Proteomes" id="UP000514509"/>
    </source>
</evidence>
<keyword evidence="1" id="KW-1133">Transmembrane helix</keyword>
<evidence type="ECO:0000256" key="1">
    <source>
        <dbReference type="SAM" id="Phobius"/>
    </source>
</evidence>
<keyword evidence="3" id="KW-1185">Reference proteome</keyword>
<keyword evidence="1" id="KW-0812">Transmembrane</keyword>
<feature type="transmembrane region" description="Helical" evidence="1">
    <location>
        <begin position="25"/>
        <end position="43"/>
    </location>
</feature>
<organism evidence="2 3">
    <name type="scientific">Adhaeribacter radiodurans</name>
    <dbReference type="NCBI Taxonomy" id="2745197"/>
    <lineage>
        <taxon>Bacteria</taxon>
        <taxon>Pseudomonadati</taxon>
        <taxon>Bacteroidota</taxon>
        <taxon>Cytophagia</taxon>
        <taxon>Cytophagales</taxon>
        <taxon>Hymenobacteraceae</taxon>
        <taxon>Adhaeribacter</taxon>
    </lineage>
</organism>
<proteinExistence type="predicted"/>
<protein>
    <submittedName>
        <fullName evidence="2">Uncharacterized protein</fullName>
    </submittedName>
</protein>
<gene>
    <name evidence="2" type="ORF">HUW48_21480</name>
</gene>
<reference evidence="2 3" key="1">
    <citation type="submission" date="2020-08" db="EMBL/GenBank/DDBJ databases">
        <title>Adhaeribacter dokdonensis sp. nov., isolated from the rhizosphere of Elymus tsukushiensis, a plant native to the Dokdo Islands, Republic of Korea.</title>
        <authorList>
            <person name="Ghim S.Y."/>
        </authorList>
    </citation>
    <scope>NUCLEOTIDE SEQUENCE [LARGE SCALE GENOMIC DNA]</scope>
    <source>
        <strain evidence="2 3">KUDC8001</strain>
    </source>
</reference>